<evidence type="ECO:0000313" key="3">
    <source>
        <dbReference type="Proteomes" id="UP001146120"/>
    </source>
</evidence>
<organism evidence="2 3">
    <name type="scientific">Lagenidium giganteum</name>
    <dbReference type="NCBI Taxonomy" id="4803"/>
    <lineage>
        <taxon>Eukaryota</taxon>
        <taxon>Sar</taxon>
        <taxon>Stramenopiles</taxon>
        <taxon>Oomycota</taxon>
        <taxon>Peronosporomycetes</taxon>
        <taxon>Pythiales</taxon>
        <taxon>Pythiaceae</taxon>
    </lineage>
</organism>
<feature type="compositionally biased region" description="Basic and acidic residues" evidence="1">
    <location>
        <begin position="92"/>
        <end position="109"/>
    </location>
</feature>
<gene>
    <name evidence="2" type="ORF">N0F65_002425</name>
</gene>
<evidence type="ECO:0000256" key="1">
    <source>
        <dbReference type="SAM" id="MobiDB-lite"/>
    </source>
</evidence>
<comment type="caution">
    <text evidence="2">The sequence shown here is derived from an EMBL/GenBank/DDBJ whole genome shotgun (WGS) entry which is preliminary data.</text>
</comment>
<feature type="compositionally biased region" description="Polar residues" evidence="1">
    <location>
        <begin position="59"/>
        <end position="69"/>
    </location>
</feature>
<reference evidence="2" key="1">
    <citation type="submission" date="2022-11" db="EMBL/GenBank/DDBJ databases">
        <authorList>
            <person name="Morgan W.R."/>
            <person name="Tartar A."/>
        </authorList>
    </citation>
    <scope>NUCLEOTIDE SEQUENCE</scope>
    <source>
        <strain evidence="2">ARSEF 373</strain>
    </source>
</reference>
<protein>
    <submittedName>
        <fullName evidence="2">Uncharacterized protein</fullName>
    </submittedName>
</protein>
<dbReference type="AlphaFoldDB" id="A0AAV2YPP1"/>
<name>A0AAV2YPP1_9STRA</name>
<feature type="region of interest" description="Disordered" evidence="1">
    <location>
        <begin position="149"/>
        <end position="202"/>
    </location>
</feature>
<evidence type="ECO:0000313" key="2">
    <source>
        <dbReference type="EMBL" id="DAZ95318.1"/>
    </source>
</evidence>
<dbReference type="Proteomes" id="UP001146120">
    <property type="component" value="Unassembled WGS sequence"/>
</dbReference>
<proteinExistence type="predicted"/>
<feature type="region of interest" description="Disordered" evidence="1">
    <location>
        <begin position="52"/>
        <end position="109"/>
    </location>
</feature>
<accession>A0AAV2YPP1</accession>
<keyword evidence="3" id="KW-1185">Reference proteome</keyword>
<reference evidence="2" key="2">
    <citation type="journal article" date="2023" name="Microbiol Resour">
        <title>Decontamination and Annotation of the Draft Genome Sequence of the Oomycete Lagenidium giganteum ARSEF 373.</title>
        <authorList>
            <person name="Morgan W.R."/>
            <person name="Tartar A."/>
        </authorList>
    </citation>
    <scope>NUCLEOTIDE SEQUENCE</scope>
    <source>
        <strain evidence="2">ARSEF 373</strain>
    </source>
</reference>
<sequence length="202" mass="22916">MFTSWDFVRPRFWHPMSIMEQSLMDVESMIAAPSNKEDDDFFVDLPVNERGMAPAVKQPKTQQESTRAFSSYSYSNSSVVDDKGRRVTSTRRRYEDSTGRLKAVHEREMDGKKLKTVWSRKNEKDSGEHHTMCSQCTADEFERCWAETPFGKAQEEKTKELKSQGEGAGEGAAQPQGKHQEPTQSKTTPQEDTEVSEPATAP</sequence>
<feature type="compositionally biased region" description="Basic and acidic residues" evidence="1">
    <location>
        <begin position="153"/>
        <end position="163"/>
    </location>
</feature>
<dbReference type="EMBL" id="DAKRPA010000209">
    <property type="protein sequence ID" value="DAZ95318.1"/>
    <property type="molecule type" value="Genomic_DNA"/>
</dbReference>